<feature type="non-terminal residue" evidence="2">
    <location>
        <position position="267"/>
    </location>
</feature>
<name>A0AA39YZ17_9PEZI</name>
<dbReference type="Pfam" id="PF01636">
    <property type="entry name" value="APH"/>
    <property type="match status" value="1"/>
</dbReference>
<dbReference type="PANTHER" id="PTHR21310:SF13">
    <property type="entry name" value="AMINOGLYCOSIDE PHOSPHOTRANSFERASE DOMAIN-CONTAINING PROTEIN"/>
    <property type="match status" value="1"/>
</dbReference>
<organism evidence="2 3">
    <name type="scientific">Cercophora samala</name>
    <dbReference type="NCBI Taxonomy" id="330535"/>
    <lineage>
        <taxon>Eukaryota</taxon>
        <taxon>Fungi</taxon>
        <taxon>Dikarya</taxon>
        <taxon>Ascomycota</taxon>
        <taxon>Pezizomycotina</taxon>
        <taxon>Sordariomycetes</taxon>
        <taxon>Sordariomycetidae</taxon>
        <taxon>Sordariales</taxon>
        <taxon>Lasiosphaeriaceae</taxon>
        <taxon>Cercophora</taxon>
    </lineage>
</organism>
<dbReference type="PANTHER" id="PTHR21310">
    <property type="entry name" value="AMINOGLYCOSIDE PHOSPHOTRANSFERASE-RELATED-RELATED"/>
    <property type="match status" value="1"/>
</dbReference>
<comment type="caution">
    <text evidence="2">The sequence shown here is derived from an EMBL/GenBank/DDBJ whole genome shotgun (WGS) entry which is preliminary data.</text>
</comment>
<dbReference type="InterPro" id="IPR011009">
    <property type="entry name" value="Kinase-like_dom_sf"/>
</dbReference>
<dbReference type="InterPro" id="IPR002575">
    <property type="entry name" value="Aminoglycoside_PTrfase"/>
</dbReference>
<dbReference type="AlphaFoldDB" id="A0AA39YZ17"/>
<protein>
    <submittedName>
        <fullName evidence="2">Phosphotransferase enzyme family-domain-containing protein</fullName>
    </submittedName>
</protein>
<proteinExistence type="predicted"/>
<feature type="domain" description="Aminoglycoside phosphotransferase" evidence="1">
    <location>
        <begin position="52"/>
        <end position="176"/>
    </location>
</feature>
<evidence type="ECO:0000313" key="2">
    <source>
        <dbReference type="EMBL" id="KAK0660776.1"/>
    </source>
</evidence>
<dbReference type="InterPro" id="IPR051678">
    <property type="entry name" value="AGP_Transferase"/>
</dbReference>
<dbReference type="Proteomes" id="UP001174997">
    <property type="component" value="Unassembled WGS sequence"/>
</dbReference>
<dbReference type="SUPFAM" id="SSF56112">
    <property type="entry name" value="Protein kinase-like (PK-like)"/>
    <property type="match status" value="1"/>
</dbReference>
<sequence>MATVPRPLQDGLEWKETPFDLVPQWTRDPSTTAIERVCRKQLSIPPEDPCTVTFHTSGLFNKLYVVQYAGGRVIMRVTLPVYPGHKTRAEETTLRWVRESTTIPVPQVFGFDDSNDNEIGFEWILMEFMEGVPAHTRWRTMSMEQKVAFTNRIATFQAELAGFGKPGGMFRGIGTLDHRVSGNDNDGENLAKVAPGLLVSHEFFMGDRLQYEIPRGPFHSSHDWLSTELNIVILEQSRVLETSEDEDDREDAEEVLTVANKLLSLIP</sequence>
<reference evidence="2" key="1">
    <citation type="submission" date="2023-06" db="EMBL/GenBank/DDBJ databases">
        <title>Genome-scale phylogeny and comparative genomics of the fungal order Sordariales.</title>
        <authorList>
            <consortium name="Lawrence Berkeley National Laboratory"/>
            <person name="Hensen N."/>
            <person name="Bonometti L."/>
            <person name="Westerberg I."/>
            <person name="Brannstrom I.O."/>
            <person name="Guillou S."/>
            <person name="Cros-Aarteil S."/>
            <person name="Calhoun S."/>
            <person name="Haridas S."/>
            <person name="Kuo A."/>
            <person name="Mondo S."/>
            <person name="Pangilinan J."/>
            <person name="Riley R."/>
            <person name="Labutti K."/>
            <person name="Andreopoulos B."/>
            <person name="Lipzen A."/>
            <person name="Chen C."/>
            <person name="Yanf M."/>
            <person name="Daum C."/>
            <person name="Ng V."/>
            <person name="Clum A."/>
            <person name="Steindorff A."/>
            <person name="Ohm R."/>
            <person name="Martin F."/>
            <person name="Silar P."/>
            <person name="Natvig D."/>
            <person name="Lalanne C."/>
            <person name="Gautier V."/>
            <person name="Ament-Velasquez S.L."/>
            <person name="Kruys A."/>
            <person name="Hutchinson M.I."/>
            <person name="Powell A.J."/>
            <person name="Barry K."/>
            <person name="Miller A.N."/>
            <person name="Grigoriev I.V."/>
            <person name="Debuchy R."/>
            <person name="Gladieux P."/>
            <person name="Thoren M.H."/>
            <person name="Johannesson H."/>
        </authorList>
    </citation>
    <scope>NUCLEOTIDE SEQUENCE</scope>
    <source>
        <strain evidence="2">CBS 307.81</strain>
    </source>
</reference>
<dbReference type="EMBL" id="JAULSY010000162">
    <property type="protein sequence ID" value="KAK0660776.1"/>
    <property type="molecule type" value="Genomic_DNA"/>
</dbReference>
<gene>
    <name evidence="2" type="ORF">QBC41DRAFT_261539</name>
</gene>
<dbReference type="Gene3D" id="3.30.200.20">
    <property type="entry name" value="Phosphorylase Kinase, domain 1"/>
    <property type="match status" value="1"/>
</dbReference>
<keyword evidence="3" id="KW-1185">Reference proteome</keyword>
<evidence type="ECO:0000259" key="1">
    <source>
        <dbReference type="Pfam" id="PF01636"/>
    </source>
</evidence>
<evidence type="ECO:0000313" key="3">
    <source>
        <dbReference type="Proteomes" id="UP001174997"/>
    </source>
</evidence>
<accession>A0AA39YZ17</accession>